<feature type="domain" description="Polysaccharide lyase 14" evidence="3">
    <location>
        <begin position="117"/>
        <end position="337"/>
    </location>
</feature>
<feature type="signal peptide" evidence="2">
    <location>
        <begin position="1"/>
        <end position="18"/>
    </location>
</feature>
<evidence type="ECO:0000313" key="5">
    <source>
        <dbReference type="Proteomes" id="UP001295794"/>
    </source>
</evidence>
<feature type="compositionally biased region" description="Low complexity" evidence="1">
    <location>
        <begin position="29"/>
        <end position="51"/>
    </location>
</feature>
<dbReference type="Proteomes" id="UP001295794">
    <property type="component" value="Unassembled WGS sequence"/>
</dbReference>
<keyword evidence="2" id="KW-0732">Signal</keyword>
<comment type="caution">
    <text evidence="4">The sequence shown here is derived from an EMBL/GenBank/DDBJ whole genome shotgun (WGS) entry which is preliminary data.</text>
</comment>
<keyword evidence="5" id="KW-1185">Reference proteome</keyword>
<proteinExistence type="predicted"/>
<dbReference type="Pfam" id="PF21294">
    <property type="entry name" value="Polysacc_lyase_14"/>
    <property type="match status" value="1"/>
</dbReference>
<evidence type="ECO:0000256" key="1">
    <source>
        <dbReference type="SAM" id="MobiDB-lite"/>
    </source>
</evidence>
<dbReference type="PANTHER" id="PTHR40124">
    <property type="match status" value="1"/>
</dbReference>
<organism evidence="4 5">
    <name type="scientific">Mycena citricolor</name>
    <dbReference type="NCBI Taxonomy" id="2018698"/>
    <lineage>
        <taxon>Eukaryota</taxon>
        <taxon>Fungi</taxon>
        <taxon>Dikarya</taxon>
        <taxon>Basidiomycota</taxon>
        <taxon>Agaricomycotina</taxon>
        <taxon>Agaricomycetes</taxon>
        <taxon>Agaricomycetidae</taxon>
        <taxon>Agaricales</taxon>
        <taxon>Marasmiineae</taxon>
        <taxon>Mycenaceae</taxon>
        <taxon>Mycena</taxon>
    </lineage>
</organism>
<gene>
    <name evidence="4" type="ORF">MYCIT1_LOCUS3251</name>
</gene>
<dbReference type="Gene3D" id="2.60.120.200">
    <property type="match status" value="1"/>
</dbReference>
<reference evidence="4" key="1">
    <citation type="submission" date="2023-11" db="EMBL/GenBank/DDBJ databases">
        <authorList>
            <person name="De Vega J J."/>
            <person name="De Vega J J."/>
        </authorList>
    </citation>
    <scope>NUCLEOTIDE SEQUENCE</scope>
</reference>
<sequence>MFPLALLIFLSLTASTLGNPIEVRKHTSTTKPHTTTTKGSASTKTSTAKTTQPTSGSGGSGSSGAPTLQALFPIAKTVSQWSTFPGASNSLALSDKTLGPISVMPGVTHDYVSAPDGTLAMQAVYPKGSFNPSGTPRGGFSFYAAGPSNVNLATAKEVTLGYSVFFPKGFQFNKGGKLPGLYGGDDAKTSLSCSGGRRDPTCFSARLMWRTNGAGELYTYLPDPSEGSQFAANQKLCKIPNSDCNPTYGDSISRGAFTFKTGAWTTVAERLKLNTPGQADGELELFVDGKSVINVAGLVIRDKAAGQIRGIQAQTFFGGATKDWASPSDQKAFFADFSMAVIS</sequence>
<evidence type="ECO:0000259" key="3">
    <source>
        <dbReference type="Pfam" id="PF21294"/>
    </source>
</evidence>
<dbReference type="EMBL" id="CAVNYO010000044">
    <property type="protein sequence ID" value="CAK5263684.1"/>
    <property type="molecule type" value="Genomic_DNA"/>
</dbReference>
<protein>
    <recommendedName>
        <fullName evidence="3">Polysaccharide lyase 14 domain-containing protein</fullName>
    </recommendedName>
</protein>
<evidence type="ECO:0000313" key="4">
    <source>
        <dbReference type="EMBL" id="CAK5263684.1"/>
    </source>
</evidence>
<dbReference type="AlphaFoldDB" id="A0AAD2GTD5"/>
<evidence type="ECO:0000256" key="2">
    <source>
        <dbReference type="SAM" id="SignalP"/>
    </source>
</evidence>
<dbReference type="PANTHER" id="PTHR40124:SF1">
    <property type="entry name" value="DISAGGREGATASE RELATED REPEAT PROTEIN"/>
    <property type="match status" value="1"/>
</dbReference>
<feature type="chain" id="PRO_5041983954" description="Polysaccharide lyase 14 domain-containing protein" evidence="2">
    <location>
        <begin position="19"/>
        <end position="343"/>
    </location>
</feature>
<name>A0AAD2GTD5_9AGAR</name>
<feature type="region of interest" description="Disordered" evidence="1">
    <location>
        <begin position="23"/>
        <end position="63"/>
    </location>
</feature>
<accession>A0AAD2GTD5</accession>
<dbReference type="InterPro" id="IPR048958">
    <property type="entry name" value="Polysacc_lyase_14"/>
</dbReference>